<dbReference type="Proteomes" id="UP001610861">
    <property type="component" value="Unassembled WGS sequence"/>
</dbReference>
<comment type="caution">
    <text evidence="1">The sequence shown here is derived from an EMBL/GenBank/DDBJ whole genome shotgun (WGS) entry which is preliminary data.</text>
</comment>
<proteinExistence type="predicted"/>
<protein>
    <submittedName>
        <fullName evidence="1">Uncharacterized protein</fullName>
    </submittedName>
</protein>
<reference evidence="1 2" key="1">
    <citation type="submission" date="2024-09" db="EMBL/GenBank/DDBJ databases">
        <authorList>
            <person name="Pan X."/>
        </authorList>
    </citation>
    <scope>NUCLEOTIDE SEQUENCE [LARGE SCALE GENOMIC DNA]</scope>
    <source>
        <strain evidence="1 2">B2969</strain>
    </source>
</reference>
<organism evidence="1 2">
    <name type="scientific">Microbacterium alkaliflavum</name>
    <dbReference type="NCBI Taxonomy" id="3248839"/>
    <lineage>
        <taxon>Bacteria</taxon>
        <taxon>Bacillati</taxon>
        <taxon>Actinomycetota</taxon>
        <taxon>Actinomycetes</taxon>
        <taxon>Micrococcales</taxon>
        <taxon>Microbacteriaceae</taxon>
        <taxon>Microbacterium</taxon>
    </lineage>
</organism>
<name>A0ABW7QE05_9MICO</name>
<evidence type="ECO:0000313" key="2">
    <source>
        <dbReference type="Proteomes" id="UP001610861"/>
    </source>
</evidence>
<evidence type="ECO:0000313" key="1">
    <source>
        <dbReference type="EMBL" id="MFH8252603.1"/>
    </source>
</evidence>
<sequence length="63" mass="7319">MRADELYTAQFDTVDSTGRRVTVHTEGVQYGPERVVDDRLWHDGREYVRDAIDGDVIIYLAYI</sequence>
<dbReference type="EMBL" id="JBIQWL010000010">
    <property type="protein sequence ID" value="MFH8252603.1"/>
    <property type="molecule type" value="Genomic_DNA"/>
</dbReference>
<accession>A0ABW7QE05</accession>
<dbReference type="RefSeq" id="WP_397558032.1">
    <property type="nucleotide sequence ID" value="NZ_JBIQWL010000010.1"/>
</dbReference>
<keyword evidence="2" id="KW-1185">Reference proteome</keyword>
<gene>
    <name evidence="1" type="ORF">ACH3VR_19710</name>
</gene>